<protein>
    <recommendedName>
        <fullName evidence="7">Dihydrofolate synthase/folylpolyglutamate synthase</fullName>
        <ecNumber evidence="5">6.3.2.12</ecNumber>
        <ecNumber evidence="6">6.3.2.17</ecNumber>
    </recommendedName>
    <alternativeName>
        <fullName evidence="16">Folylpoly-gamma-glutamate synthetase-dihydrofolate synthetase</fullName>
    </alternativeName>
    <alternativeName>
        <fullName evidence="14">Folylpolyglutamate synthetase</fullName>
    </alternativeName>
    <alternativeName>
        <fullName evidence="15">Tetrahydrofolylpolyglutamate synthase</fullName>
    </alternativeName>
</protein>
<reference evidence="23 24" key="1">
    <citation type="submission" date="2014-03" db="EMBL/GenBank/DDBJ databases">
        <title>Bradyrhizobium valentinum sp. nov., isolated from effective nodules of Lupinus mariae-josephae, a lupine endemic of basic-lime soils in Eastern Spain.</title>
        <authorList>
            <person name="Duran D."/>
            <person name="Rey L."/>
            <person name="Navarro A."/>
            <person name="Busquets A."/>
            <person name="Imperial J."/>
            <person name="Ruiz-Argueso T."/>
        </authorList>
    </citation>
    <scope>NUCLEOTIDE SEQUENCE [LARGE SCALE GENOMIC DNA]</scope>
    <source>
        <strain evidence="23 24">LmjM3</strain>
    </source>
</reference>
<evidence type="ECO:0000256" key="16">
    <source>
        <dbReference type="ARBA" id="ARBA00032510"/>
    </source>
</evidence>
<dbReference type="PIRSF" id="PIRSF001563">
    <property type="entry name" value="Folylpolyglu_synth"/>
    <property type="match status" value="1"/>
</dbReference>
<evidence type="ECO:0000256" key="14">
    <source>
        <dbReference type="ARBA" id="ARBA00030048"/>
    </source>
</evidence>
<comment type="catalytic activity">
    <reaction evidence="20">
        <text>7,8-dihydropteroate + L-glutamate + ATP = 7,8-dihydrofolate + ADP + phosphate + H(+)</text>
        <dbReference type="Rhea" id="RHEA:23584"/>
        <dbReference type="ChEBI" id="CHEBI:15378"/>
        <dbReference type="ChEBI" id="CHEBI:17839"/>
        <dbReference type="ChEBI" id="CHEBI:29985"/>
        <dbReference type="ChEBI" id="CHEBI:30616"/>
        <dbReference type="ChEBI" id="CHEBI:43474"/>
        <dbReference type="ChEBI" id="CHEBI:57451"/>
        <dbReference type="ChEBI" id="CHEBI:456216"/>
        <dbReference type="EC" id="6.3.2.12"/>
    </reaction>
</comment>
<dbReference type="OrthoDB" id="9809356at2"/>
<evidence type="ECO:0000256" key="20">
    <source>
        <dbReference type="ARBA" id="ARBA00049161"/>
    </source>
</evidence>
<dbReference type="GO" id="GO:0008841">
    <property type="term" value="F:dihydrofolate synthase activity"/>
    <property type="evidence" value="ECO:0007669"/>
    <property type="project" value="UniProtKB-EC"/>
</dbReference>
<evidence type="ECO:0000256" key="19">
    <source>
        <dbReference type="ARBA" id="ARBA00049035"/>
    </source>
</evidence>
<evidence type="ECO:0000256" key="3">
    <source>
        <dbReference type="ARBA" id="ARBA00005150"/>
    </source>
</evidence>
<evidence type="ECO:0000256" key="8">
    <source>
        <dbReference type="ARBA" id="ARBA00022598"/>
    </source>
</evidence>
<evidence type="ECO:0000256" key="13">
    <source>
        <dbReference type="ARBA" id="ARBA00022909"/>
    </source>
</evidence>
<evidence type="ECO:0000256" key="18">
    <source>
        <dbReference type="ARBA" id="ARBA00047808"/>
    </source>
</evidence>
<keyword evidence="12" id="KW-0460">Magnesium</keyword>
<dbReference type="InterPro" id="IPR004101">
    <property type="entry name" value="Mur_ligase_C"/>
</dbReference>
<dbReference type="EMBL" id="LLXX01000059">
    <property type="protein sequence ID" value="KRR09837.1"/>
    <property type="molecule type" value="Genomic_DNA"/>
</dbReference>
<evidence type="ECO:0000256" key="17">
    <source>
        <dbReference type="ARBA" id="ARBA00047493"/>
    </source>
</evidence>
<dbReference type="InterPro" id="IPR036565">
    <property type="entry name" value="Mur-like_cat_sf"/>
</dbReference>
<comment type="catalytic activity">
    <reaction evidence="17">
        <text>(6S)-5,6,7,8-tetrahydrofolyl-(gamma-L-Glu)(n) + L-glutamate + ATP = (6S)-5,6,7,8-tetrahydrofolyl-(gamma-L-Glu)(n+1) + ADP + phosphate + H(+)</text>
        <dbReference type="Rhea" id="RHEA:10580"/>
        <dbReference type="Rhea" id="RHEA-COMP:14738"/>
        <dbReference type="Rhea" id="RHEA-COMP:14740"/>
        <dbReference type="ChEBI" id="CHEBI:15378"/>
        <dbReference type="ChEBI" id="CHEBI:29985"/>
        <dbReference type="ChEBI" id="CHEBI:30616"/>
        <dbReference type="ChEBI" id="CHEBI:43474"/>
        <dbReference type="ChEBI" id="CHEBI:141005"/>
        <dbReference type="ChEBI" id="CHEBI:456216"/>
        <dbReference type="EC" id="6.3.2.17"/>
    </reaction>
</comment>
<dbReference type="GO" id="GO:0005737">
    <property type="term" value="C:cytoplasm"/>
    <property type="evidence" value="ECO:0007669"/>
    <property type="project" value="TreeGrafter"/>
</dbReference>
<accession>A0A0R3LXE9</accession>
<dbReference type="SUPFAM" id="SSF53244">
    <property type="entry name" value="MurD-like peptide ligases, peptide-binding domain"/>
    <property type="match status" value="1"/>
</dbReference>
<name>A0A0R3LXE9_9BRAD</name>
<evidence type="ECO:0000256" key="7">
    <source>
        <dbReference type="ARBA" id="ARBA00019357"/>
    </source>
</evidence>
<evidence type="ECO:0000256" key="21">
    <source>
        <dbReference type="PIRNR" id="PIRNR001563"/>
    </source>
</evidence>
<evidence type="ECO:0000256" key="5">
    <source>
        <dbReference type="ARBA" id="ARBA00013023"/>
    </source>
</evidence>
<keyword evidence="11 21" id="KW-0067">ATP-binding</keyword>
<dbReference type="STRING" id="1518501.CQ10_01580"/>
<dbReference type="PANTHER" id="PTHR11136:SF0">
    <property type="entry name" value="DIHYDROFOLATE SYNTHETASE-RELATED"/>
    <property type="match status" value="1"/>
</dbReference>
<proteinExistence type="inferred from homology"/>
<dbReference type="AlphaFoldDB" id="A0A0R3LXE9"/>
<comment type="caution">
    <text evidence="23">The sequence shown here is derived from an EMBL/GenBank/DDBJ whole genome shotgun (WGS) entry which is preliminary data.</text>
</comment>
<dbReference type="NCBIfam" id="TIGR01499">
    <property type="entry name" value="folC"/>
    <property type="match status" value="1"/>
</dbReference>
<evidence type="ECO:0000256" key="11">
    <source>
        <dbReference type="ARBA" id="ARBA00022840"/>
    </source>
</evidence>
<dbReference type="GO" id="GO:0046872">
    <property type="term" value="F:metal ion binding"/>
    <property type="evidence" value="ECO:0007669"/>
    <property type="project" value="UniProtKB-KW"/>
</dbReference>
<organism evidence="23 24">
    <name type="scientific">Bradyrhizobium valentinum</name>
    <dbReference type="NCBI Taxonomy" id="1518501"/>
    <lineage>
        <taxon>Bacteria</taxon>
        <taxon>Pseudomonadati</taxon>
        <taxon>Pseudomonadota</taxon>
        <taxon>Alphaproteobacteria</taxon>
        <taxon>Hyphomicrobiales</taxon>
        <taxon>Nitrobacteraceae</taxon>
        <taxon>Bradyrhizobium</taxon>
    </lineage>
</organism>
<comment type="pathway">
    <text evidence="2">Cofactor biosynthesis; tetrahydrofolate biosynthesis; 7,8-dihydrofolate from 2-amino-4-hydroxy-6-hydroxymethyl-7,8-dihydropteridine diphosphate and 4-aminobenzoate: step 2/2.</text>
</comment>
<evidence type="ECO:0000256" key="4">
    <source>
        <dbReference type="ARBA" id="ARBA00008276"/>
    </source>
</evidence>
<evidence type="ECO:0000256" key="9">
    <source>
        <dbReference type="ARBA" id="ARBA00022723"/>
    </source>
</evidence>
<gene>
    <name evidence="23" type="ORF">CP49_29005</name>
</gene>
<comment type="pathway">
    <text evidence="3">Cofactor biosynthesis; tetrahydrofolylpolyglutamate biosynthesis.</text>
</comment>
<evidence type="ECO:0000313" key="24">
    <source>
        <dbReference type="Proteomes" id="UP000051913"/>
    </source>
</evidence>
<evidence type="ECO:0000259" key="22">
    <source>
        <dbReference type="Pfam" id="PF02875"/>
    </source>
</evidence>
<keyword evidence="24" id="KW-1185">Reference proteome</keyword>
<feature type="domain" description="Mur ligase C-terminal" evidence="22">
    <location>
        <begin position="295"/>
        <end position="415"/>
    </location>
</feature>
<dbReference type="RefSeq" id="WP_057850068.1">
    <property type="nucleotide sequence ID" value="NZ_LLXX01000059.1"/>
</dbReference>
<keyword evidence="9" id="KW-0479">Metal-binding</keyword>
<dbReference type="EC" id="6.3.2.17" evidence="6"/>
<comment type="catalytic activity">
    <reaction evidence="19">
        <text>(6R)-5,10-methylenetetrahydrofolyl-(gamma-L-Glu)(n) + L-glutamate + ATP = (6R)-5,10-methylenetetrahydrofolyl-(gamma-L-Glu)(n+1) + ADP + phosphate + H(+)</text>
        <dbReference type="Rhea" id="RHEA:51912"/>
        <dbReference type="Rhea" id="RHEA-COMP:13257"/>
        <dbReference type="Rhea" id="RHEA-COMP:13258"/>
        <dbReference type="ChEBI" id="CHEBI:15378"/>
        <dbReference type="ChEBI" id="CHEBI:29985"/>
        <dbReference type="ChEBI" id="CHEBI:30616"/>
        <dbReference type="ChEBI" id="CHEBI:43474"/>
        <dbReference type="ChEBI" id="CHEBI:136572"/>
        <dbReference type="ChEBI" id="CHEBI:456216"/>
        <dbReference type="EC" id="6.3.2.17"/>
    </reaction>
</comment>
<dbReference type="EC" id="6.3.2.12" evidence="5"/>
<comment type="similarity">
    <text evidence="4 21">Belongs to the folylpolyglutamate synthase family.</text>
</comment>
<dbReference type="Proteomes" id="UP000051913">
    <property type="component" value="Unassembled WGS sequence"/>
</dbReference>
<evidence type="ECO:0000256" key="12">
    <source>
        <dbReference type="ARBA" id="ARBA00022842"/>
    </source>
</evidence>
<evidence type="ECO:0000256" key="15">
    <source>
        <dbReference type="ARBA" id="ARBA00030592"/>
    </source>
</evidence>
<comment type="catalytic activity">
    <reaction evidence="18">
        <text>10-formyltetrahydrofolyl-(gamma-L-Glu)(n) + L-glutamate + ATP = 10-formyltetrahydrofolyl-(gamma-L-Glu)(n+1) + ADP + phosphate + H(+)</text>
        <dbReference type="Rhea" id="RHEA:51904"/>
        <dbReference type="Rhea" id="RHEA-COMP:13088"/>
        <dbReference type="Rhea" id="RHEA-COMP:14300"/>
        <dbReference type="ChEBI" id="CHEBI:15378"/>
        <dbReference type="ChEBI" id="CHEBI:29985"/>
        <dbReference type="ChEBI" id="CHEBI:30616"/>
        <dbReference type="ChEBI" id="CHEBI:43474"/>
        <dbReference type="ChEBI" id="CHEBI:134413"/>
        <dbReference type="ChEBI" id="CHEBI:456216"/>
        <dbReference type="EC" id="6.3.2.17"/>
    </reaction>
</comment>
<dbReference type="Pfam" id="PF02875">
    <property type="entry name" value="Mur_ligase_C"/>
    <property type="match status" value="1"/>
</dbReference>
<evidence type="ECO:0000256" key="2">
    <source>
        <dbReference type="ARBA" id="ARBA00004799"/>
    </source>
</evidence>
<dbReference type="GO" id="GO:0046656">
    <property type="term" value="P:folic acid biosynthetic process"/>
    <property type="evidence" value="ECO:0007669"/>
    <property type="project" value="UniProtKB-KW"/>
</dbReference>
<keyword evidence="13" id="KW-0289">Folate biosynthesis</keyword>
<keyword evidence="8 21" id="KW-0436">Ligase</keyword>
<evidence type="ECO:0000256" key="6">
    <source>
        <dbReference type="ARBA" id="ARBA00013025"/>
    </source>
</evidence>
<sequence length="438" mass="47790">MFDLPKYGDGVCLARMAELLEHLSIDRARLQRNAVVVTGSNGKGSTAAMCAAIGRAYGLRTGLFTSPHLFRFNERIQIDSVEIGDDALVRLKRRVEAAVATVSKRVDEKFGAFEALFALACLHFQESECDFVVFEAGIGGRYDPVRLIGARETCVTSVDYEHVELLGSSLELIASDKSDACVAGGAIVYGENCRGLRPHLVEHNRGAGRTSLFVRDEIGIDNETVAASDQYFDFQFGYHDYRRLEVSLPGAFQFNNAAIAVTLFLLWLQREQPRKAPDRIEAAIRAGLREARWPGRLETIRQDPLTVIDVGHTPDGIRQSLASLMSTHGRDGWILVTGASRDKRADEIVGALAPSFDTIICTAAHHKGADAQAIAAAARLGNPKANIHVAATVADAARLSQEMARRQKRSVYVAGGLFLAVEYATVVKGGRAEDLEFF</sequence>
<dbReference type="InterPro" id="IPR001645">
    <property type="entry name" value="Folylpolyglutamate_synth"/>
</dbReference>
<dbReference type="InterPro" id="IPR036615">
    <property type="entry name" value="Mur_ligase_C_dom_sf"/>
</dbReference>
<dbReference type="SUPFAM" id="SSF53623">
    <property type="entry name" value="MurD-like peptide ligases, catalytic domain"/>
    <property type="match status" value="1"/>
</dbReference>
<evidence type="ECO:0000256" key="10">
    <source>
        <dbReference type="ARBA" id="ARBA00022741"/>
    </source>
</evidence>
<comment type="function">
    <text evidence="1">Functions in two distinct reactions of the de novo folate biosynthetic pathway. Catalyzes the addition of a glutamate residue to dihydropteroate (7,8-dihydropteroate or H2Pte) to form dihydrofolate (7,8-dihydrofolate monoglutamate or H2Pte-Glu). Also catalyzes successive additions of L-glutamate to tetrahydrofolate or 10-formyltetrahydrofolate or 5,10-methylenetetrahydrofolate, leading to folylpolyglutamate derivatives.</text>
</comment>
<evidence type="ECO:0000313" key="23">
    <source>
        <dbReference type="EMBL" id="KRR09837.1"/>
    </source>
</evidence>
<dbReference type="GO" id="GO:0004326">
    <property type="term" value="F:tetrahydrofolylpolyglutamate synthase activity"/>
    <property type="evidence" value="ECO:0007669"/>
    <property type="project" value="UniProtKB-EC"/>
</dbReference>
<dbReference type="Gene3D" id="3.40.1190.10">
    <property type="entry name" value="Mur-like, catalytic domain"/>
    <property type="match status" value="1"/>
</dbReference>
<dbReference type="GO" id="GO:0005524">
    <property type="term" value="F:ATP binding"/>
    <property type="evidence" value="ECO:0007669"/>
    <property type="project" value="UniProtKB-KW"/>
</dbReference>
<evidence type="ECO:0000256" key="1">
    <source>
        <dbReference type="ARBA" id="ARBA00002714"/>
    </source>
</evidence>
<dbReference type="Gene3D" id="3.90.190.20">
    <property type="entry name" value="Mur ligase, C-terminal domain"/>
    <property type="match status" value="1"/>
</dbReference>
<dbReference type="PANTHER" id="PTHR11136">
    <property type="entry name" value="FOLYLPOLYGLUTAMATE SYNTHASE-RELATED"/>
    <property type="match status" value="1"/>
</dbReference>
<keyword evidence="10 21" id="KW-0547">Nucleotide-binding</keyword>